<sequence>PLCKRALEIREKCFGVDHPDVGKQLNNLALLCLNQGKYDKVEECYKRAIDIYTKHYGKNDPNVAKTKNNLASAYLREGKYKLAAQLYQEVLSNEQCQNATNNLNTTTETIRDGSTVIKI</sequence>
<feature type="non-terminal residue" evidence="12">
    <location>
        <position position="1"/>
    </location>
</feature>
<evidence type="ECO:0000256" key="6">
    <source>
        <dbReference type="ARBA" id="ARBA00022803"/>
    </source>
</evidence>
<keyword evidence="9 11" id="KW-0206">Cytoskeleton</keyword>
<dbReference type="InterPro" id="IPR019734">
    <property type="entry name" value="TPR_rpt"/>
</dbReference>
<evidence type="ECO:0000256" key="2">
    <source>
        <dbReference type="ARBA" id="ARBA00009622"/>
    </source>
</evidence>
<evidence type="ECO:0000256" key="9">
    <source>
        <dbReference type="ARBA" id="ARBA00023212"/>
    </source>
</evidence>
<dbReference type="GO" id="GO:0005871">
    <property type="term" value="C:kinesin complex"/>
    <property type="evidence" value="ECO:0007669"/>
    <property type="project" value="UniProtKB-UniRule"/>
</dbReference>
<dbReference type="GO" id="GO:0005737">
    <property type="term" value="C:cytoplasm"/>
    <property type="evidence" value="ECO:0007669"/>
    <property type="project" value="TreeGrafter"/>
</dbReference>
<keyword evidence="4 11" id="KW-0493">Microtubule</keyword>
<comment type="similarity">
    <text evidence="2 11">Belongs to the kinesin light chain family.</text>
</comment>
<protein>
    <recommendedName>
        <fullName evidence="11">Kinesin light chain</fullName>
    </recommendedName>
</protein>
<feature type="repeat" description="TPR" evidence="10">
    <location>
        <begin position="64"/>
        <end position="97"/>
    </location>
</feature>
<dbReference type="GO" id="GO:0007018">
    <property type="term" value="P:microtubule-based movement"/>
    <property type="evidence" value="ECO:0007669"/>
    <property type="project" value="TreeGrafter"/>
</dbReference>
<gene>
    <name evidence="12" type="ORF">OXD698_LOCUS52205</name>
</gene>
<evidence type="ECO:0000313" key="13">
    <source>
        <dbReference type="Proteomes" id="UP000663844"/>
    </source>
</evidence>
<evidence type="ECO:0000256" key="3">
    <source>
        <dbReference type="ARBA" id="ARBA00022490"/>
    </source>
</evidence>
<evidence type="ECO:0000256" key="5">
    <source>
        <dbReference type="ARBA" id="ARBA00022737"/>
    </source>
</evidence>
<dbReference type="GO" id="GO:0005874">
    <property type="term" value="C:microtubule"/>
    <property type="evidence" value="ECO:0007669"/>
    <property type="project" value="UniProtKB-UniRule"/>
</dbReference>
<dbReference type="GO" id="GO:0019894">
    <property type="term" value="F:kinesin binding"/>
    <property type="evidence" value="ECO:0007669"/>
    <property type="project" value="TreeGrafter"/>
</dbReference>
<dbReference type="Gene3D" id="1.25.40.10">
    <property type="entry name" value="Tetratricopeptide repeat domain"/>
    <property type="match status" value="1"/>
</dbReference>
<evidence type="ECO:0000256" key="11">
    <source>
        <dbReference type="RuleBase" id="RU367020"/>
    </source>
</evidence>
<organism evidence="12 13">
    <name type="scientific">Adineta steineri</name>
    <dbReference type="NCBI Taxonomy" id="433720"/>
    <lineage>
        <taxon>Eukaryota</taxon>
        <taxon>Metazoa</taxon>
        <taxon>Spiralia</taxon>
        <taxon>Gnathifera</taxon>
        <taxon>Rotifera</taxon>
        <taxon>Eurotatoria</taxon>
        <taxon>Bdelloidea</taxon>
        <taxon>Adinetida</taxon>
        <taxon>Adinetidae</taxon>
        <taxon>Adineta</taxon>
    </lineage>
</organism>
<keyword evidence="8 11" id="KW-0505">Motor protein</keyword>
<proteinExistence type="inferred from homology"/>
<dbReference type="EMBL" id="CAJOAZ010027989">
    <property type="protein sequence ID" value="CAF4413835.1"/>
    <property type="molecule type" value="Genomic_DNA"/>
</dbReference>
<comment type="subunit">
    <text evidence="11">Oligomeric complex composed of two heavy chains and two light chains.</text>
</comment>
<dbReference type="PANTHER" id="PTHR45783:SF3">
    <property type="entry name" value="KINESIN LIGHT CHAIN"/>
    <property type="match status" value="1"/>
</dbReference>
<dbReference type="Proteomes" id="UP000663844">
    <property type="component" value="Unassembled WGS sequence"/>
</dbReference>
<evidence type="ECO:0000256" key="8">
    <source>
        <dbReference type="ARBA" id="ARBA00023175"/>
    </source>
</evidence>
<keyword evidence="3 11" id="KW-0963">Cytoplasm</keyword>
<name>A0A820Q225_9BILA</name>
<comment type="caution">
    <text evidence="12">The sequence shown here is derived from an EMBL/GenBank/DDBJ whole genome shotgun (WGS) entry which is preliminary data.</text>
</comment>
<dbReference type="Pfam" id="PF13424">
    <property type="entry name" value="TPR_12"/>
    <property type="match status" value="1"/>
</dbReference>
<dbReference type="PROSITE" id="PS50005">
    <property type="entry name" value="TPR"/>
    <property type="match status" value="1"/>
</dbReference>
<dbReference type="PRINTS" id="PR00381">
    <property type="entry name" value="KINESINLIGHT"/>
</dbReference>
<accession>A0A820Q225</accession>
<evidence type="ECO:0000256" key="1">
    <source>
        <dbReference type="ARBA" id="ARBA00004245"/>
    </source>
</evidence>
<evidence type="ECO:0000256" key="7">
    <source>
        <dbReference type="ARBA" id="ARBA00023054"/>
    </source>
</evidence>
<evidence type="ECO:0000256" key="4">
    <source>
        <dbReference type="ARBA" id="ARBA00022701"/>
    </source>
</evidence>
<dbReference type="AlphaFoldDB" id="A0A820Q225"/>
<reference evidence="12" key="1">
    <citation type="submission" date="2021-02" db="EMBL/GenBank/DDBJ databases">
        <authorList>
            <person name="Nowell W R."/>
        </authorList>
    </citation>
    <scope>NUCLEOTIDE SEQUENCE</scope>
</reference>
<dbReference type="SMART" id="SM00028">
    <property type="entry name" value="TPR"/>
    <property type="match status" value="2"/>
</dbReference>
<evidence type="ECO:0000256" key="10">
    <source>
        <dbReference type="PROSITE-ProRule" id="PRU00339"/>
    </source>
</evidence>
<dbReference type="InterPro" id="IPR011990">
    <property type="entry name" value="TPR-like_helical_dom_sf"/>
</dbReference>
<dbReference type="SUPFAM" id="SSF48452">
    <property type="entry name" value="TPR-like"/>
    <property type="match status" value="1"/>
</dbReference>
<dbReference type="PANTHER" id="PTHR45783">
    <property type="entry name" value="KINESIN LIGHT CHAIN"/>
    <property type="match status" value="1"/>
</dbReference>
<keyword evidence="5" id="KW-0677">Repeat</keyword>
<dbReference type="InterPro" id="IPR002151">
    <property type="entry name" value="Kinesin_light"/>
</dbReference>
<keyword evidence="6 10" id="KW-0802">TPR repeat</keyword>
<comment type="function">
    <text evidence="11">Kinesin is a microtubule-associated force-producing protein that play a role in organelle transport.</text>
</comment>
<keyword evidence="7" id="KW-0175">Coiled coil</keyword>
<evidence type="ECO:0000313" key="12">
    <source>
        <dbReference type="EMBL" id="CAF4413835.1"/>
    </source>
</evidence>
<comment type="subcellular location">
    <subcellularLocation>
        <location evidence="1 11">Cytoplasm</location>
        <location evidence="1 11">Cytoskeleton</location>
    </subcellularLocation>
</comment>
<dbReference type="Pfam" id="PF13374">
    <property type="entry name" value="TPR_10"/>
    <property type="match status" value="1"/>
</dbReference>